<dbReference type="InterPro" id="IPR041561">
    <property type="entry name" value="PglD_N"/>
</dbReference>
<evidence type="ECO:0000313" key="6">
    <source>
        <dbReference type="EMBL" id="REE02400.1"/>
    </source>
</evidence>
<evidence type="ECO:0000259" key="5">
    <source>
        <dbReference type="Pfam" id="PF17836"/>
    </source>
</evidence>
<dbReference type="RefSeq" id="WP_115930681.1">
    <property type="nucleotide sequence ID" value="NZ_QREH01000001.1"/>
</dbReference>
<dbReference type="Pfam" id="PF17836">
    <property type="entry name" value="PglD_N"/>
    <property type="match status" value="1"/>
</dbReference>
<keyword evidence="2" id="KW-0677">Repeat</keyword>
<protein>
    <submittedName>
        <fullName evidence="6">Sugar O-acyltransferase (Sialic acid O-acetyltransferase NeuD family)</fullName>
    </submittedName>
</protein>
<evidence type="ECO:0000256" key="4">
    <source>
        <dbReference type="PIRSR" id="PIRSR620019-2"/>
    </source>
</evidence>
<feature type="binding site" evidence="4">
    <location>
        <position position="67"/>
    </location>
    <ligand>
        <name>substrate</name>
    </ligand>
</feature>
<dbReference type="InterPro" id="IPR050179">
    <property type="entry name" value="Trans_hexapeptide_repeat"/>
</dbReference>
<proteinExistence type="predicted"/>
<dbReference type="GO" id="GO:0016746">
    <property type="term" value="F:acyltransferase activity"/>
    <property type="evidence" value="ECO:0007669"/>
    <property type="project" value="UniProtKB-KW"/>
</dbReference>
<dbReference type="EMBL" id="QREH01000001">
    <property type="protein sequence ID" value="REE02400.1"/>
    <property type="molecule type" value="Genomic_DNA"/>
</dbReference>
<dbReference type="InterPro" id="IPR011004">
    <property type="entry name" value="Trimer_LpxA-like_sf"/>
</dbReference>
<dbReference type="OrthoDB" id="3697257at2"/>
<comment type="caution">
    <text evidence="6">The sequence shown here is derived from an EMBL/GenBank/DDBJ whole genome shotgun (WGS) entry which is preliminary data.</text>
</comment>
<feature type="site" description="Increases basicity of active site His" evidence="3">
    <location>
        <position position="138"/>
    </location>
</feature>
<name>A0A3D9L974_9MICC</name>
<sequence>MTRILLVAASGLAREALASIRSSGRDTVVGFLDDDEALHGTVLDGVPVLGGLHEAARHREKLLLCAGQGRSRAAIEARFSGLGVEEGRYATHVHPSVVIGGGSRIGAGSILLAGCVLTSDVTLGRHTVLMPRTVLTHDDVLGDHVTCAAGTTLAGRVHVGSRAYLGMQASVRQDIRVGEDAVIGMGAVVLQDVPDAQTWAGNPAGPLRRTVPAGVVGQSPGAHARLRTPKGTAS</sequence>
<dbReference type="AlphaFoldDB" id="A0A3D9L974"/>
<feature type="active site" description="Proton acceptor" evidence="3">
    <location>
        <position position="137"/>
    </location>
</feature>
<dbReference type="PANTHER" id="PTHR43300">
    <property type="entry name" value="ACETYLTRANSFERASE"/>
    <property type="match status" value="1"/>
</dbReference>
<evidence type="ECO:0000256" key="1">
    <source>
        <dbReference type="ARBA" id="ARBA00022679"/>
    </source>
</evidence>
<dbReference type="Proteomes" id="UP000256727">
    <property type="component" value="Unassembled WGS sequence"/>
</dbReference>
<accession>A0A3D9L974</accession>
<evidence type="ECO:0000313" key="7">
    <source>
        <dbReference type="Proteomes" id="UP000256727"/>
    </source>
</evidence>
<gene>
    <name evidence="6" type="ORF">C8E99_0169</name>
</gene>
<evidence type="ECO:0000256" key="2">
    <source>
        <dbReference type="ARBA" id="ARBA00022737"/>
    </source>
</evidence>
<dbReference type="SUPFAM" id="SSF51161">
    <property type="entry name" value="Trimeric LpxA-like enzymes"/>
    <property type="match status" value="1"/>
</dbReference>
<keyword evidence="1 6" id="KW-0808">Transferase</keyword>
<evidence type="ECO:0000256" key="3">
    <source>
        <dbReference type="PIRSR" id="PIRSR620019-1"/>
    </source>
</evidence>
<dbReference type="Gene3D" id="3.40.50.720">
    <property type="entry name" value="NAD(P)-binding Rossmann-like Domain"/>
    <property type="match status" value="1"/>
</dbReference>
<dbReference type="CDD" id="cd03360">
    <property type="entry name" value="LbH_AT_putative"/>
    <property type="match status" value="1"/>
</dbReference>
<reference evidence="6 7" key="1">
    <citation type="submission" date="2018-07" db="EMBL/GenBank/DDBJ databases">
        <title>Sequencing the genomes of 1000 actinobacteria strains.</title>
        <authorList>
            <person name="Klenk H.-P."/>
        </authorList>
    </citation>
    <scope>NUCLEOTIDE SEQUENCE [LARGE SCALE GENOMIC DNA]</scope>
    <source>
        <strain evidence="6 7">DSM 14442</strain>
    </source>
</reference>
<feature type="domain" description="PglD N-terminal" evidence="5">
    <location>
        <begin position="3"/>
        <end position="58"/>
    </location>
</feature>
<dbReference type="PROSITE" id="PS00101">
    <property type="entry name" value="HEXAPEP_TRANSFERASES"/>
    <property type="match status" value="1"/>
</dbReference>
<dbReference type="InterPro" id="IPR018357">
    <property type="entry name" value="Hexapep_transf_CS"/>
</dbReference>
<dbReference type="PANTHER" id="PTHR43300:SF7">
    <property type="entry name" value="UDP-N-ACETYLBACILLOSAMINE N-ACETYLTRANSFERASE"/>
    <property type="match status" value="1"/>
</dbReference>
<organism evidence="6 7">
    <name type="scientific">Citricoccus muralis</name>
    <dbReference type="NCBI Taxonomy" id="169134"/>
    <lineage>
        <taxon>Bacteria</taxon>
        <taxon>Bacillati</taxon>
        <taxon>Actinomycetota</taxon>
        <taxon>Actinomycetes</taxon>
        <taxon>Micrococcales</taxon>
        <taxon>Micrococcaceae</taxon>
        <taxon>Citricoccus</taxon>
    </lineage>
</organism>
<dbReference type="NCBIfam" id="TIGR03570">
    <property type="entry name" value="NeuD_NnaD"/>
    <property type="match status" value="1"/>
</dbReference>
<dbReference type="Gene3D" id="2.160.10.10">
    <property type="entry name" value="Hexapeptide repeat proteins"/>
    <property type="match status" value="1"/>
</dbReference>
<dbReference type="InterPro" id="IPR020019">
    <property type="entry name" value="AcTrfase_PglD-like"/>
</dbReference>
<keyword evidence="7" id="KW-1185">Reference proteome</keyword>
<keyword evidence="6" id="KW-0012">Acyltransferase</keyword>